<keyword evidence="1" id="KW-0732">Signal</keyword>
<gene>
    <name evidence="2" type="ORF">GOMPHAMPRED_007138</name>
</gene>
<dbReference type="Proteomes" id="UP000664169">
    <property type="component" value="Unassembled WGS sequence"/>
</dbReference>
<feature type="chain" id="PRO_5034223237" evidence="1">
    <location>
        <begin position="31"/>
        <end position="88"/>
    </location>
</feature>
<evidence type="ECO:0000313" key="2">
    <source>
        <dbReference type="EMBL" id="CAF9933064.1"/>
    </source>
</evidence>
<comment type="caution">
    <text evidence="2">The sequence shown here is derived from an EMBL/GenBank/DDBJ whole genome shotgun (WGS) entry which is preliminary data.</text>
</comment>
<sequence>MSRSQNSSPNMKLFKATFVTILVFGSAVLAGDISDWQQCVYECDIQEIVCRMEGESSCGFWSKLCKYGGCHAPMAIGTGLDIAGVVLN</sequence>
<dbReference type="AlphaFoldDB" id="A0A8H3FY94"/>
<accession>A0A8H3FY94</accession>
<evidence type="ECO:0000313" key="3">
    <source>
        <dbReference type="Proteomes" id="UP000664169"/>
    </source>
</evidence>
<proteinExistence type="predicted"/>
<keyword evidence="3" id="KW-1185">Reference proteome</keyword>
<evidence type="ECO:0000256" key="1">
    <source>
        <dbReference type="SAM" id="SignalP"/>
    </source>
</evidence>
<organism evidence="2 3">
    <name type="scientific">Gomphillus americanus</name>
    <dbReference type="NCBI Taxonomy" id="1940652"/>
    <lineage>
        <taxon>Eukaryota</taxon>
        <taxon>Fungi</taxon>
        <taxon>Dikarya</taxon>
        <taxon>Ascomycota</taxon>
        <taxon>Pezizomycotina</taxon>
        <taxon>Lecanoromycetes</taxon>
        <taxon>OSLEUM clade</taxon>
        <taxon>Ostropomycetidae</taxon>
        <taxon>Ostropales</taxon>
        <taxon>Graphidaceae</taxon>
        <taxon>Gomphilloideae</taxon>
        <taxon>Gomphillus</taxon>
    </lineage>
</organism>
<name>A0A8H3FY94_9LECA</name>
<feature type="signal peptide" evidence="1">
    <location>
        <begin position="1"/>
        <end position="30"/>
    </location>
</feature>
<reference evidence="2" key="1">
    <citation type="submission" date="2021-03" db="EMBL/GenBank/DDBJ databases">
        <authorList>
            <person name="Tagirdzhanova G."/>
        </authorList>
    </citation>
    <scope>NUCLEOTIDE SEQUENCE</scope>
</reference>
<protein>
    <submittedName>
        <fullName evidence="2">Uncharacterized protein</fullName>
    </submittedName>
</protein>
<dbReference type="EMBL" id="CAJPDQ010000052">
    <property type="protein sequence ID" value="CAF9933064.1"/>
    <property type="molecule type" value="Genomic_DNA"/>
</dbReference>